<sequence length="104" mass="11615">DTAGQERFRSLIPSYIRDSSVAVIVYDVAMVGNVNVHRFNHSLSSSSHRFTRNHFHSLSFRIHRLIPHTSPWTTLPSKINSKQKLCFIIPKTAPARCGNGGGVS</sequence>
<evidence type="ECO:0000313" key="1">
    <source>
        <dbReference type="EMBL" id="MCI05444.1"/>
    </source>
</evidence>
<dbReference type="InterPro" id="IPR027417">
    <property type="entry name" value="P-loop_NTPase"/>
</dbReference>
<dbReference type="Pfam" id="PF00071">
    <property type="entry name" value="Ras"/>
    <property type="match status" value="1"/>
</dbReference>
<organism evidence="1 2">
    <name type="scientific">Trifolium medium</name>
    <dbReference type="NCBI Taxonomy" id="97028"/>
    <lineage>
        <taxon>Eukaryota</taxon>
        <taxon>Viridiplantae</taxon>
        <taxon>Streptophyta</taxon>
        <taxon>Embryophyta</taxon>
        <taxon>Tracheophyta</taxon>
        <taxon>Spermatophyta</taxon>
        <taxon>Magnoliopsida</taxon>
        <taxon>eudicotyledons</taxon>
        <taxon>Gunneridae</taxon>
        <taxon>Pentapetalae</taxon>
        <taxon>rosids</taxon>
        <taxon>fabids</taxon>
        <taxon>Fabales</taxon>
        <taxon>Fabaceae</taxon>
        <taxon>Papilionoideae</taxon>
        <taxon>50 kb inversion clade</taxon>
        <taxon>NPAAA clade</taxon>
        <taxon>Hologalegina</taxon>
        <taxon>IRL clade</taxon>
        <taxon>Trifolieae</taxon>
        <taxon>Trifolium</taxon>
    </lineage>
</organism>
<proteinExistence type="predicted"/>
<name>A0A392P149_9FABA</name>
<dbReference type="Gene3D" id="3.40.50.300">
    <property type="entry name" value="P-loop containing nucleotide triphosphate hydrolases"/>
    <property type="match status" value="1"/>
</dbReference>
<accession>A0A392P149</accession>
<protein>
    <submittedName>
        <fullName evidence="1">Ras-related protein RAB-6A</fullName>
    </submittedName>
</protein>
<dbReference type="Proteomes" id="UP000265520">
    <property type="component" value="Unassembled WGS sequence"/>
</dbReference>
<dbReference type="InterPro" id="IPR001806">
    <property type="entry name" value="Small_GTPase"/>
</dbReference>
<evidence type="ECO:0000313" key="2">
    <source>
        <dbReference type="Proteomes" id="UP000265520"/>
    </source>
</evidence>
<dbReference type="SUPFAM" id="SSF52540">
    <property type="entry name" value="P-loop containing nucleoside triphosphate hydrolases"/>
    <property type="match status" value="1"/>
</dbReference>
<dbReference type="AlphaFoldDB" id="A0A392P149"/>
<dbReference type="EMBL" id="LXQA010058693">
    <property type="protein sequence ID" value="MCI05444.1"/>
    <property type="molecule type" value="Genomic_DNA"/>
</dbReference>
<dbReference type="GO" id="GO:0003924">
    <property type="term" value="F:GTPase activity"/>
    <property type="evidence" value="ECO:0007669"/>
    <property type="project" value="InterPro"/>
</dbReference>
<feature type="non-terminal residue" evidence="1">
    <location>
        <position position="1"/>
    </location>
</feature>
<comment type="caution">
    <text evidence="1">The sequence shown here is derived from an EMBL/GenBank/DDBJ whole genome shotgun (WGS) entry which is preliminary data.</text>
</comment>
<reference evidence="1 2" key="1">
    <citation type="journal article" date="2018" name="Front. Plant Sci.">
        <title>Red Clover (Trifolium pratense) and Zigzag Clover (T. medium) - A Picture of Genomic Similarities and Differences.</title>
        <authorList>
            <person name="Dluhosova J."/>
            <person name="Istvanek J."/>
            <person name="Nedelnik J."/>
            <person name="Repkova J."/>
        </authorList>
    </citation>
    <scope>NUCLEOTIDE SEQUENCE [LARGE SCALE GENOMIC DNA]</scope>
    <source>
        <strain evidence="2">cv. 10/8</strain>
        <tissue evidence="1">Leaf</tissue>
    </source>
</reference>
<keyword evidence="2" id="KW-1185">Reference proteome</keyword>
<dbReference type="GO" id="GO:0005525">
    <property type="term" value="F:GTP binding"/>
    <property type="evidence" value="ECO:0007669"/>
    <property type="project" value="InterPro"/>
</dbReference>